<dbReference type="RefSeq" id="WP_071834493.1">
    <property type="nucleotide sequence ID" value="NZ_LSRP01000107.1"/>
</dbReference>
<reference evidence="2 3" key="1">
    <citation type="submission" date="2016-02" db="EMBL/GenBank/DDBJ databases">
        <title>Genome sequencing of a beta-galactosidase producing bacteria Rhizobium sp. 59.</title>
        <authorList>
            <person name="Wang D."/>
            <person name="Kot W."/>
            <person name="Qin Y."/>
            <person name="Hansen L."/>
            <person name="Naqvi K."/>
            <person name="Rensing C."/>
        </authorList>
    </citation>
    <scope>NUCLEOTIDE SEQUENCE [LARGE SCALE GENOMIC DNA]</scope>
    <source>
        <strain evidence="2 3">59</strain>
    </source>
</reference>
<name>A0A657LNT4_9HYPH</name>
<dbReference type="Proteomes" id="UP000182661">
    <property type="component" value="Unassembled WGS sequence"/>
</dbReference>
<keyword evidence="3" id="KW-1185">Reference proteome</keyword>
<protein>
    <submittedName>
        <fullName evidence="2">Competence protein TfoX</fullName>
    </submittedName>
</protein>
<gene>
    <name evidence="2" type="ORF">AX760_04925</name>
</gene>
<proteinExistence type="predicted"/>
<organism evidence="2 3">
    <name type="scientific">Pararhizobium antarcticum</name>
    <dbReference type="NCBI Taxonomy" id="1798805"/>
    <lineage>
        <taxon>Bacteria</taxon>
        <taxon>Pseudomonadati</taxon>
        <taxon>Pseudomonadota</taxon>
        <taxon>Alphaproteobacteria</taxon>
        <taxon>Hyphomicrobiales</taxon>
        <taxon>Rhizobiaceae</taxon>
        <taxon>Rhizobium/Agrobacterium group</taxon>
        <taxon>Pararhizobium</taxon>
    </lineage>
</organism>
<dbReference type="EMBL" id="LSRP01000107">
    <property type="protein sequence ID" value="OJF93354.1"/>
    <property type="molecule type" value="Genomic_DNA"/>
</dbReference>
<accession>A0A657LNT4</accession>
<sequence length="105" mass="11710">MDNEAIAEMFETLGPVRIRRMFGGKGIYVDGRILALEVNGEILLKADAISAPDFLAAGSRQWAYDGKGKPVHMPYWSVPDAAFDDPDEMARWVRLADQASQRARK</sequence>
<dbReference type="AlphaFoldDB" id="A0A657LNT4"/>
<comment type="caution">
    <text evidence="2">The sequence shown here is derived from an EMBL/GenBank/DDBJ whole genome shotgun (WGS) entry which is preliminary data.</text>
</comment>
<dbReference type="Pfam" id="PF04993">
    <property type="entry name" value="TfoX_N"/>
    <property type="match status" value="1"/>
</dbReference>
<dbReference type="Gene3D" id="3.30.1460.30">
    <property type="entry name" value="YgaC/TfoX-N like chaperone"/>
    <property type="match status" value="1"/>
</dbReference>
<evidence type="ECO:0000313" key="2">
    <source>
        <dbReference type="EMBL" id="OJF93354.1"/>
    </source>
</evidence>
<evidence type="ECO:0000313" key="3">
    <source>
        <dbReference type="Proteomes" id="UP000182661"/>
    </source>
</evidence>
<dbReference type="InterPro" id="IPR007076">
    <property type="entry name" value="TfoX_N"/>
</dbReference>
<feature type="domain" description="TfoX N-terminal" evidence="1">
    <location>
        <begin position="8"/>
        <end position="98"/>
    </location>
</feature>
<evidence type="ECO:0000259" key="1">
    <source>
        <dbReference type="Pfam" id="PF04993"/>
    </source>
</evidence>
<dbReference type="InterPro" id="IPR047525">
    <property type="entry name" value="TfoX-like"/>
</dbReference>
<dbReference type="PANTHER" id="PTHR36121:SF1">
    <property type="entry name" value="PROTEIN SXY"/>
    <property type="match status" value="1"/>
</dbReference>
<dbReference type="PANTHER" id="PTHR36121">
    <property type="entry name" value="PROTEIN SXY"/>
    <property type="match status" value="1"/>
</dbReference>
<dbReference type="SUPFAM" id="SSF159894">
    <property type="entry name" value="YgaC/TfoX-N like"/>
    <property type="match status" value="1"/>
</dbReference>
<dbReference type="OrthoDB" id="1524907at2"/>